<organism evidence="1 2">
    <name type="scientific">Sphingopyxis flava</name>
    <dbReference type="NCBI Taxonomy" id="1507287"/>
    <lineage>
        <taxon>Bacteria</taxon>
        <taxon>Pseudomonadati</taxon>
        <taxon>Pseudomonadota</taxon>
        <taxon>Alphaproteobacteria</taxon>
        <taxon>Sphingomonadales</taxon>
        <taxon>Sphingomonadaceae</taxon>
        <taxon>Sphingopyxis</taxon>
    </lineage>
</organism>
<gene>
    <name evidence="1" type="ORF">SAMN06295937_10502</name>
</gene>
<sequence length="105" mass="11823">MTEKRKPTYDIDAVKAVFSTAEKLNVTGSALRGAASLGFGRSEIVATIQTIERRHFYKSMTSFADHRVWQDVYHVPSEQGTLYVKFTADAVTEFLLLSFKEKGDD</sequence>
<accession>A0A1T5FZ62</accession>
<dbReference type="OrthoDB" id="1666895at2"/>
<reference evidence="2" key="1">
    <citation type="submission" date="2017-02" db="EMBL/GenBank/DDBJ databases">
        <authorList>
            <person name="Varghese N."/>
            <person name="Submissions S."/>
        </authorList>
    </citation>
    <scope>NUCLEOTIDE SEQUENCE [LARGE SCALE GENOMIC DNA]</scope>
    <source>
        <strain evidence="2">R11H</strain>
    </source>
</reference>
<dbReference type="GO" id="GO:0017148">
    <property type="term" value="P:negative regulation of translation"/>
    <property type="evidence" value="ECO:0007669"/>
    <property type="project" value="InterPro"/>
</dbReference>
<evidence type="ECO:0000313" key="1">
    <source>
        <dbReference type="EMBL" id="SKC01483.1"/>
    </source>
</evidence>
<evidence type="ECO:0000313" key="2">
    <source>
        <dbReference type="Proteomes" id="UP000190044"/>
    </source>
</evidence>
<dbReference type="AlphaFoldDB" id="A0A1T5FZ62"/>
<dbReference type="GO" id="GO:0009372">
    <property type="term" value="P:quorum sensing"/>
    <property type="evidence" value="ECO:0007669"/>
    <property type="project" value="InterPro"/>
</dbReference>
<dbReference type="CDD" id="cd12869">
    <property type="entry name" value="MqsR"/>
    <property type="match status" value="1"/>
</dbReference>
<dbReference type="InterPro" id="IPR038493">
    <property type="entry name" value="MqsR_sf"/>
</dbReference>
<proteinExistence type="predicted"/>
<dbReference type="GO" id="GO:0044010">
    <property type="term" value="P:single-species biofilm formation"/>
    <property type="evidence" value="ECO:0007669"/>
    <property type="project" value="InterPro"/>
</dbReference>
<protein>
    <submittedName>
        <fullName evidence="1">Motility quorum-sensing regulator / GCU-specific mRNA interferase toxin</fullName>
    </submittedName>
</protein>
<dbReference type="RefSeq" id="WP_079640163.1">
    <property type="nucleotide sequence ID" value="NZ_FUYP01000050.1"/>
</dbReference>
<dbReference type="Gene3D" id="3.30.2310.40">
    <property type="match status" value="1"/>
</dbReference>
<dbReference type="InterPro" id="IPR031451">
    <property type="entry name" value="MqsR_toxin"/>
</dbReference>
<dbReference type="EMBL" id="FUYP01000050">
    <property type="protein sequence ID" value="SKC01483.1"/>
    <property type="molecule type" value="Genomic_DNA"/>
</dbReference>
<name>A0A1T5FZ62_9SPHN</name>
<dbReference type="Proteomes" id="UP000190044">
    <property type="component" value="Unassembled WGS sequence"/>
</dbReference>
<dbReference type="Pfam" id="PF15723">
    <property type="entry name" value="MqsR_toxin"/>
    <property type="match status" value="1"/>
</dbReference>
<keyword evidence="2" id="KW-1185">Reference proteome</keyword>